<feature type="transmembrane region" description="Helical" evidence="5">
    <location>
        <begin position="312"/>
        <end position="332"/>
    </location>
</feature>
<dbReference type="RefSeq" id="WP_255028186.1">
    <property type="nucleotide sequence ID" value="NZ_JANDHW010000014.1"/>
</dbReference>
<keyword evidence="4 5" id="KW-0472">Membrane</keyword>
<feature type="transmembrane region" description="Helical" evidence="5">
    <location>
        <begin position="5"/>
        <end position="22"/>
    </location>
</feature>
<proteinExistence type="predicted"/>
<gene>
    <name evidence="7" type="ORF">NMU02_12060</name>
</gene>
<dbReference type="EMBL" id="JANDHW010000014">
    <property type="protein sequence ID" value="MCP9612824.1"/>
    <property type="molecule type" value="Genomic_DNA"/>
</dbReference>
<evidence type="ECO:0000256" key="5">
    <source>
        <dbReference type="SAM" id="Phobius"/>
    </source>
</evidence>
<feature type="transmembrane region" description="Helical" evidence="5">
    <location>
        <begin position="225"/>
        <end position="244"/>
    </location>
</feature>
<evidence type="ECO:0000256" key="3">
    <source>
        <dbReference type="ARBA" id="ARBA00022989"/>
    </source>
</evidence>
<sequence length="403" mass="47364">MYRLIFYATIPVIFLYPHALFYQGYWNYIYILFCFFFFLLTRVNGKISFNYTAVKFFGGIFFVNLLANIISLSLGYIDVEIFAQGNIVQLCNLLLSIVICNTKKYINSWFKVFYWTIIVVVFLIFIDGLFSPVWLDKIYHAKSNLEYANTQYYRATGSLLSPNMAGFFSAMLVFYFFVKIKYKSIHKYEYIFLLISVFALIMTASRTAMLGLFIVYIFYSIKEGINLKWIAVAFMLFGIIIYWGGDLLGNYFENLSYRNEQFEKGYFAGTGRLVTILSALKYKFDFRCLFFGIGSGEYSVVESTSFSLAHNGFLSIFLPFGILGLMLYYYVFYKEIKFYYQKKNNSRYFIQEYSFFVYLFIVFTLGTFITADTSVNFYWLFLFVCISSFVDCYKSEISVKAKI</sequence>
<name>A0ABT1MKC4_9BACT</name>
<dbReference type="Proteomes" id="UP001205603">
    <property type="component" value="Unassembled WGS sequence"/>
</dbReference>
<feature type="transmembrane region" description="Helical" evidence="5">
    <location>
        <begin position="81"/>
        <end position="100"/>
    </location>
</feature>
<dbReference type="GO" id="GO:0016874">
    <property type="term" value="F:ligase activity"/>
    <property type="evidence" value="ECO:0007669"/>
    <property type="project" value="UniProtKB-KW"/>
</dbReference>
<accession>A0ABT1MKC4</accession>
<keyword evidence="2 5" id="KW-0812">Transmembrane</keyword>
<evidence type="ECO:0000313" key="7">
    <source>
        <dbReference type="EMBL" id="MCP9612824.1"/>
    </source>
</evidence>
<feature type="transmembrane region" description="Helical" evidence="5">
    <location>
        <begin position="353"/>
        <end position="371"/>
    </location>
</feature>
<protein>
    <submittedName>
        <fullName evidence="7">O-antigen ligase family protein</fullName>
    </submittedName>
</protein>
<dbReference type="InterPro" id="IPR007016">
    <property type="entry name" value="O-antigen_ligase-rel_domated"/>
</dbReference>
<keyword evidence="3 5" id="KW-1133">Transmembrane helix</keyword>
<feature type="domain" description="O-antigen ligase-related" evidence="6">
    <location>
        <begin position="192"/>
        <end position="328"/>
    </location>
</feature>
<reference evidence="7 8" key="1">
    <citation type="submission" date="2022-07" db="EMBL/GenBank/DDBJ databases">
        <title>Fecal culturing of patients with breast cancer.</title>
        <authorList>
            <person name="Teng N.M.Y."/>
            <person name="Kiu R."/>
            <person name="Evans R."/>
            <person name="Baker D.J."/>
            <person name="Zenner C."/>
            <person name="Robinson S.D."/>
            <person name="Hall L.J."/>
        </authorList>
    </citation>
    <scope>NUCLEOTIDE SEQUENCE [LARGE SCALE GENOMIC DNA]</scope>
    <source>
        <strain evidence="7 8">LH1063</strain>
    </source>
</reference>
<evidence type="ECO:0000259" key="6">
    <source>
        <dbReference type="Pfam" id="PF04932"/>
    </source>
</evidence>
<evidence type="ECO:0000256" key="4">
    <source>
        <dbReference type="ARBA" id="ARBA00023136"/>
    </source>
</evidence>
<feature type="transmembrane region" description="Helical" evidence="5">
    <location>
        <begin position="155"/>
        <end position="178"/>
    </location>
</feature>
<organism evidence="7 8">
    <name type="scientific">Coprobacter tertius</name>
    <dbReference type="NCBI Taxonomy" id="2944915"/>
    <lineage>
        <taxon>Bacteria</taxon>
        <taxon>Pseudomonadati</taxon>
        <taxon>Bacteroidota</taxon>
        <taxon>Bacteroidia</taxon>
        <taxon>Bacteroidales</taxon>
        <taxon>Barnesiellaceae</taxon>
        <taxon>Coprobacter</taxon>
    </lineage>
</organism>
<evidence type="ECO:0000256" key="1">
    <source>
        <dbReference type="ARBA" id="ARBA00004141"/>
    </source>
</evidence>
<feature type="transmembrane region" description="Helical" evidence="5">
    <location>
        <begin position="190"/>
        <end position="219"/>
    </location>
</feature>
<evidence type="ECO:0000313" key="8">
    <source>
        <dbReference type="Proteomes" id="UP001205603"/>
    </source>
</evidence>
<evidence type="ECO:0000256" key="2">
    <source>
        <dbReference type="ARBA" id="ARBA00022692"/>
    </source>
</evidence>
<feature type="transmembrane region" description="Helical" evidence="5">
    <location>
        <begin position="112"/>
        <end position="135"/>
    </location>
</feature>
<comment type="subcellular location">
    <subcellularLocation>
        <location evidence="1">Membrane</location>
        <topology evidence="1">Multi-pass membrane protein</topology>
    </subcellularLocation>
</comment>
<feature type="transmembrane region" description="Helical" evidence="5">
    <location>
        <begin position="377"/>
        <end position="393"/>
    </location>
</feature>
<keyword evidence="8" id="KW-1185">Reference proteome</keyword>
<keyword evidence="7" id="KW-0436">Ligase</keyword>
<feature type="transmembrane region" description="Helical" evidence="5">
    <location>
        <begin position="28"/>
        <end position="44"/>
    </location>
</feature>
<feature type="transmembrane region" description="Helical" evidence="5">
    <location>
        <begin position="56"/>
        <end position="75"/>
    </location>
</feature>
<comment type="caution">
    <text evidence="7">The sequence shown here is derived from an EMBL/GenBank/DDBJ whole genome shotgun (WGS) entry which is preliminary data.</text>
</comment>
<dbReference type="Pfam" id="PF04932">
    <property type="entry name" value="Wzy_C"/>
    <property type="match status" value="1"/>
</dbReference>